<dbReference type="RefSeq" id="WP_000762852.1">
    <property type="nucleotide sequence ID" value="NZ_CAXOLC010000021.1"/>
</dbReference>
<protein>
    <submittedName>
        <fullName evidence="1">Uncharacterized protein</fullName>
    </submittedName>
</protein>
<dbReference type="AlphaFoldDB" id="A0A0H1WJ35"/>
<comment type="caution">
    <text evidence="1">The sequence shown here is derived from an EMBL/GenBank/DDBJ whole genome shotgun (WGS) entry which is preliminary data.</text>
</comment>
<dbReference type="EMBL" id="QHGZ01000214">
    <property type="protein sequence ID" value="RDY78627.1"/>
    <property type="molecule type" value="Genomic_DNA"/>
</dbReference>
<evidence type="ECO:0000313" key="2">
    <source>
        <dbReference type="Proteomes" id="UP000256718"/>
    </source>
</evidence>
<evidence type="ECO:0000313" key="1">
    <source>
        <dbReference type="EMBL" id="RDY78627.1"/>
    </source>
</evidence>
<sequence>MKLEDFQTYPFKSLQEYISDKDRAVKFSFLLQGDEPDRSELTKLIYSEIFEWYNENEHSGDTLITYRTAIFRKYYGKSYRNLSRDKQNEILNVIKSYTHCDEDFPFEFELEDKENPVYQICNNYQIGNFGIFPKGRINPKRAQSPYNDYFDLALSVIWELYDGTLTPDDEFKKAILDEKEYFNQFEDFETFLSENFLTVFFDDEGYLIRLSEIDSFEEYVRMSNQIIYTRGIAILNYLQSRYTNNNNLSVQQFNDEPQLSSKPTSEELAYEALKIAEEEVDKIFKLDEHFNQKNSNLSQLKLEFTKKKIYGGFVILLLIIFLIFSNSEILFFAWILSIILYLSDKVRIFKEKIKYNKLIRENQKEHTEEKKKLLSTLRKEYFSIPTEFRKHNHISRIRYYLNANIASNLEQAIHYYSNEYNTKMMEEQIYNLHHSNKILQDRVTELELEKERRELDRY</sequence>
<organism evidence="1 2">
    <name type="scientific">Streptococcus agalactiae</name>
    <dbReference type="NCBI Taxonomy" id="1311"/>
    <lineage>
        <taxon>Bacteria</taxon>
        <taxon>Bacillati</taxon>
        <taxon>Bacillota</taxon>
        <taxon>Bacilli</taxon>
        <taxon>Lactobacillales</taxon>
        <taxon>Streptococcaceae</taxon>
        <taxon>Streptococcus</taxon>
    </lineage>
</organism>
<name>A0A0H1WJ35_STRAG</name>
<proteinExistence type="predicted"/>
<accession>A0A0H1WJ35</accession>
<dbReference type="Proteomes" id="UP000256718">
    <property type="component" value="Unassembled WGS sequence"/>
</dbReference>
<reference evidence="1 2" key="1">
    <citation type="journal article" date="2018" name="Emerg. Microbes Infect.">
        <title>Phenotypic and molecular analysis of nontypeable Group B streptococci: identification of cps2a and hybrid cps2a/cps5 Group B streptococcal capsule gene clusters.</title>
        <authorList>
            <person name="Alhhazmi A."/>
            <person name="Tyrrell G.J."/>
        </authorList>
    </citation>
    <scope>NUCLEOTIDE SEQUENCE [LARGE SCALE GENOMIC DNA]</scope>
    <source>
        <strain evidence="1 2">PLGBS17</strain>
    </source>
</reference>
<gene>
    <name evidence="1" type="ORF">C4618_10205</name>
</gene>